<comment type="caution">
    <text evidence="3">The sequence shown here is derived from an EMBL/GenBank/DDBJ whole genome shotgun (WGS) entry which is preliminary data.</text>
</comment>
<dbReference type="EMBL" id="JBHSDJ010000013">
    <property type="protein sequence ID" value="MFC4246196.1"/>
    <property type="molecule type" value="Genomic_DNA"/>
</dbReference>
<accession>A0ABD5NWM2</accession>
<name>A0ABD5NWM2_9EURY</name>
<dbReference type="InterPro" id="IPR025159">
    <property type="entry name" value="AbiEi_N"/>
</dbReference>
<keyword evidence="1" id="KW-0472">Membrane</keyword>
<dbReference type="SUPFAM" id="SSF46785">
    <property type="entry name" value="Winged helix' DNA-binding domain"/>
    <property type="match status" value="1"/>
</dbReference>
<dbReference type="InterPro" id="IPR036388">
    <property type="entry name" value="WH-like_DNA-bd_sf"/>
</dbReference>
<dbReference type="InterPro" id="IPR036390">
    <property type="entry name" value="WH_DNA-bd_sf"/>
</dbReference>
<protein>
    <submittedName>
        <fullName evidence="3">Type IV toxin-antitoxin system AbiEi family antitoxin domain-containing protein</fullName>
    </submittedName>
</protein>
<evidence type="ECO:0000256" key="1">
    <source>
        <dbReference type="SAM" id="Phobius"/>
    </source>
</evidence>
<dbReference type="Gene3D" id="1.10.10.10">
    <property type="entry name" value="Winged helix-like DNA-binding domain superfamily/Winged helix DNA-binding domain"/>
    <property type="match status" value="1"/>
</dbReference>
<sequence>MSGLTLFAEYNLAVGALAAGCLVYLLFRAEPRIRENRRFGSIVAGLSLFVIGGPVVDVVSPRAVHWIHGLAAAFVVLGLYSPVRNDVHERHSTTLLLTDPTAVRRPAEWMVPMDDDVLELLDDSGLVVTPAVVALNIDRSREEVNRRLGRLEEHGLVERVARGKYRITDRGDRYLGGTLRFDDP</sequence>
<feature type="domain" description="AbiEi antitoxin N-terminal" evidence="2">
    <location>
        <begin position="116"/>
        <end position="168"/>
    </location>
</feature>
<feature type="transmembrane region" description="Helical" evidence="1">
    <location>
        <begin position="65"/>
        <end position="83"/>
    </location>
</feature>
<evidence type="ECO:0000313" key="3">
    <source>
        <dbReference type="EMBL" id="MFC4246196.1"/>
    </source>
</evidence>
<keyword evidence="1" id="KW-1133">Transmembrane helix</keyword>
<gene>
    <name evidence="3" type="ORF">ACFOZ7_04205</name>
</gene>
<keyword evidence="1" id="KW-0812">Transmembrane</keyword>
<dbReference type="RefSeq" id="WP_246967966.1">
    <property type="nucleotide sequence ID" value="NZ_CP095397.1"/>
</dbReference>
<evidence type="ECO:0000259" key="2">
    <source>
        <dbReference type="Pfam" id="PF13338"/>
    </source>
</evidence>
<dbReference type="GeneID" id="71855029"/>
<evidence type="ECO:0000313" key="4">
    <source>
        <dbReference type="Proteomes" id="UP001595821"/>
    </source>
</evidence>
<reference evidence="3 4" key="1">
    <citation type="journal article" date="2014" name="Int. J. Syst. Evol. Microbiol.">
        <title>Complete genome sequence of Corynebacterium casei LMG S-19264T (=DSM 44701T), isolated from a smear-ripened cheese.</title>
        <authorList>
            <consortium name="US DOE Joint Genome Institute (JGI-PGF)"/>
            <person name="Walter F."/>
            <person name="Albersmeier A."/>
            <person name="Kalinowski J."/>
            <person name="Ruckert C."/>
        </authorList>
    </citation>
    <scope>NUCLEOTIDE SEQUENCE [LARGE SCALE GENOMIC DNA]</scope>
    <source>
        <strain evidence="3 4">IBRC-M 10912</strain>
    </source>
</reference>
<dbReference type="Proteomes" id="UP001595821">
    <property type="component" value="Unassembled WGS sequence"/>
</dbReference>
<dbReference type="Pfam" id="PF13338">
    <property type="entry name" value="AbiEi_4"/>
    <property type="match status" value="1"/>
</dbReference>
<proteinExistence type="predicted"/>
<organism evidence="3 4">
    <name type="scientific">Natribaculum luteum</name>
    <dbReference type="NCBI Taxonomy" id="1586232"/>
    <lineage>
        <taxon>Archaea</taxon>
        <taxon>Methanobacteriati</taxon>
        <taxon>Methanobacteriota</taxon>
        <taxon>Stenosarchaea group</taxon>
        <taxon>Halobacteria</taxon>
        <taxon>Halobacteriales</taxon>
        <taxon>Natrialbaceae</taxon>
        <taxon>Natribaculum</taxon>
    </lineage>
</organism>
<feature type="transmembrane region" description="Helical" evidence="1">
    <location>
        <begin position="39"/>
        <end position="59"/>
    </location>
</feature>
<dbReference type="AlphaFoldDB" id="A0ABD5NWM2"/>
<feature type="transmembrane region" description="Helical" evidence="1">
    <location>
        <begin position="6"/>
        <end position="27"/>
    </location>
</feature>